<evidence type="ECO:0000313" key="3">
    <source>
        <dbReference type="Proteomes" id="UP000265663"/>
    </source>
</evidence>
<proteinExistence type="predicted"/>
<protein>
    <submittedName>
        <fullName evidence="2">Uncharacterized protein</fullName>
    </submittedName>
</protein>
<name>A0A3M7M1G4_9PLEO</name>
<dbReference type="Proteomes" id="UP000265663">
    <property type="component" value="Unassembled WGS sequence"/>
</dbReference>
<keyword evidence="3" id="KW-1185">Reference proteome</keyword>
<dbReference type="AlphaFoldDB" id="A0A3M7M1G4"/>
<feature type="compositionally biased region" description="Basic and acidic residues" evidence="1">
    <location>
        <begin position="225"/>
        <end position="262"/>
    </location>
</feature>
<dbReference type="OrthoDB" id="5405126at2759"/>
<evidence type="ECO:0000256" key="1">
    <source>
        <dbReference type="SAM" id="MobiDB-lite"/>
    </source>
</evidence>
<organism evidence="2 3">
    <name type="scientific">Pyrenophora seminiperda CCB06</name>
    <dbReference type="NCBI Taxonomy" id="1302712"/>
    <lineage>
        <taxon>Eukaryota</taxon>
        <taxon>Fungi</taxon>
        <taxon>Dikarya</taxon>
        <taxon>Ascomycota</taxon>
        <taxon>Pezizomycotina</taxon>
        <taxon>Dothideomycetes</taxon>
        <taxon>Pleosporomycetidae</taxon>
        <taxon>Pleosporales</taxon>
        <taxon>Pleosporineae</taxon>
        <taxon>Pleosporaceae</taxon>
        <taxon>Pyrenophora</taxon>
    </lineage>
</organism>
<gene>
    <name evidence="2" type="ORF">GMOD_00004453</name>
</gene>
<dbReference type="EMBL" id="KE747814">
    <property type="protein sequence ID" value="RMZ68240.1"/>
    <property type="molecule type" value="Genomic_DNA"/>
</dbReference>
<feature type="region of interest" description="Disordered" evidence="1">
    <location>
        <begin position="223"/>
        <end position="271"/>
    </location>
</feature>
<sequence length="420" mass="47308">MMQSIRRSGQLALRNPRFVCPYANGSRRAFSLSYARFRGALPSFLPPSSPELSETLALFNSKVLLPLHLTKEQQDLVYSQESRAKLESEPIEITLGDVTLPLEHLDKNRLPDRRDTLVKIMSQSKTPEDWENVLRCVEGFVEAGWQLTPRTKESIIRKMNNAGMHHIILKGLQRVKESGLSLRYWVVTRQVLRGLHDKAAKSGWDKDETAKAMKMAKQVVELMESSEHHGHIDVKSSSDKEETSRASERKEPSKPSTGDERPSGWNGMDYRSDPEVIALPTELAAVMAERHGGDVEEVKTMCGRLVAAMEQGKYMETLDNLSAASQREPKFKKATDQAAEVGKFIYRLLSQIMIWNALKTSRSVLGSDMPKADIAFGYEQSAEAVITEAIANLDQMMMRDGKKMNFAMEGYIRSALEQCK</sequence>
<reference evidence="2 3" key="1">
    <citation type="journal article" date="2014" name="PLoS ONE">
        <title>De novo Genome Assembly of the Fungal Plant Pathogen Pyrenophora semeniperda.</title>
        <authorList>
            <person name="Soliai M.M."/>
            <person name="Meyer S.E."/>
            <person name="Udall J.A."/>
            <person name="Elzinga D.E."/>
            <person name="Hermansen R.A."/>
            <person name="Bodily P.M."/>
            <person name="Hart A.A."/>
            <person name="Coleman C.E."/>
        </authorList>
    </citation>
    <scope>NUCLEOTIDE SEQUENCE [LARGE SCALE GENOMIC DNA]</scope>
    <source>
        <strain evidence="2 3">CCB06</strain>
        <tissue evidence="2">Mycelium</tissue>
    </source>
</reference>
<evidence type="ECO:0000313" key="2">
    <source>
        <dbReference type="EMBL" id="RMZ68240.1"/>
    </source>
</evidence>
<accession>A0A3M7M1G4</accession>